<feature type="domain" description="Mur ligase C-terminal" evidence="10">
    <location>
        <begin position="306"/>
        <end position="418"/>
    </location>
</feature>
<evidence type="ECO:0000313" key="13">
    <source>
        <dbReference type="Proteomes" id="UP000294558"/>
    </source>
</evidence>
<keyword evidence="7 8" id="KW-0961">Cell wall biogenesis/degradation</keyword>
<feature type="binding site" evidence="7">
    <location>
        <begin position="115"/>
        <end position="121"/>
    </location>
    <ligand>
        <name>ATP</name>
        <dbReference type="ChEBI" id="CHEBI:30616"/>
    </ligand>
</feature>
<keyword evidence="3 7" id="KW-0963">Cytoplasm</keyword>
<dbReference type="EC" id="6.3.2.9" evidence="7 8"/>
<keyword evidence="13" id="KW-1185">Reference proteome</keyword>
<evidence type="ECO:0000256" key="8">
    <source>
        <dbReference type="RuleBase" id="RU003664"/>
    </source>
</evidence>
<dbReference type="UniPathway" id="UPA00219"/>
<dbReference type="PANTHER" id="PTHR43692">
    <property type="entry name" value="UDP-N-ACETYLMURAMOYLALANINE--D-GLUTAMATE LIGASE"/>
    <property type="match status" value="1"/>
</dbReference>
<organism evidence="12 13">
    <name type="scientific">Ilumatobacter fluminis</name>
    <dbReference type="NCBI Taxonomy" id="467091"/>
    <lineage>
        <taxon>Bacteria</taxon>
        <taxon>Bacillati</taxon>
        <taxon>Actinomycetota</taxon>
        <taxon>Acidimicrobiia</taxon>
        <taxon>Acidimicrobiales</taxon>
        <taxon>Ilumatobacteraceae</taxon>
        <taxon>Ilumatobacter</taxon>
    </lineage>
</organism>
<keyword evidence="7 8" id="KW-0573">Peptidoglycan synthesis</keyword>
<feature type="compositionally biased region" description="Acidic residues" evidence="9">
    <location>
        <begin position="455"/>
        <end position="471"/>
    </location>
</feature>
<dbReference type="AlphaFoldDB" id="A0A4R7HZN5"/>
<evidence type="ECO:0000256" key="9">
    <source>
        <dbReference type="SAM" id="MobiDB-lite"/>
    </source>
</evidence>
<evidence type="ECO:0000259" key="10">
    <source>
        <dbReference type="Pfam" id="PF02875"/>
    </source>
</evidence>
<dbReference type="InterPro" id="IPR013221">
    <property type="entry name" value="Mur_ligase_cen"/>
</dbReference>
<dbReference type="NCBIfam" id="TIGR01087">
    <property type="entry name" value="murD"/>
    <property type="match status" value="1"/>
</dbReference>
<accession>A0A4R7HZN5</accession>
<dbReference type="GO" id="GO:0008360">
    <property type="term" value="P:regulation of cell shape"/>
    <property type="evidence" value="ECO:0007669"/>
    <property type="project" value="UniProtKB-KW"/>
</dbReference>
<keyword evidence="7 8" id="KW-0131">Cell cycle</keyword>
<keyword evidence="5 7" id="KW-0547">Nucleotide-binding</keyword>
<keyword evidence="6 7" id="KW-0067">ATP-binding</keyword>
<evidence type="ECO:0000259" key="11">
    <source>
        <dbReference type="Pfam" id="PF08245"/>
    </source>
</evidence>
<evidence type="ECO:0000256" key="7">
    <source>
        <dbReference type="HAMAP-Rule" id="MF_00639"/>
    </source>
</evidence>
<keyword evidence="7 8" id="KW-0133">Cell shape</keyword>
<dbReference type="SUPFAM" id="SSF53623">
    <property type="entry name" value="MurD-like peptide ligases, catalytic domain"/>
    <property type="match status" value="1"/>
</dbReference>
<dbReference type="Proteomes" id="UP000294558">
    <property type="component" value="Unassembled WGS sequence"/>
</dbReference>
<keyword evidence="7 8" id="KW-0132">Cell division</keyword>
<dbReference type="Pfam" id="PF08245">
    <property type="entry name" value="Mur_ligase_M"/>
    <property type="match status" value="1"/>
</dbReference>
<comment type="function">
    <text evidence="7 8">Cell wall formation. Catalyzes the addition of glutamate to the nucleotide precursor UDP-N-acetylmuramoyl-L-alanine (UMA).</text>
</comment>
<gene>
    <name evidence="7" type="primary">murD</name>
    <name evidence="12" type="ORF">BDK89_1798</name>
</gene>
<dbReference type="InterPro" id="IPR036615">
    <property type="entry name" value="Mur_ligase_C_dom_sf"/>
</dbReference>
<dbReference type="OrthoDB" id="9809796at2"/>
<comment type="caution">
    <text evidence="12">The sequence shown here is derived from an EMBL/GenBank/DDBJ whole genome shotgun (WGS) entry which is preliminary data.</text>
</comment>
<dbReference type="Gene3D" id="3.90.190.20">
    <property type="entry name" value="Mur ligase, C-terminal domain"/>
    <property type="match status" value="1"/>
</dbReference>
<dbReference type="InterPro" id="IPR005762">
    <property type="entry name" value="MurD"/>
</dbReference>
<dbReference type="HAMAP" id="MF_00639">
    <property type="entry name" value="MurD"/>
    <property type="match status" value="1"/>
</dbReference>
<evidence type="ECO:0000256" key="3">
    <source>
        <dbReference type="ARBA" id="ARBA00022490"/>
    </source>
</evidence>
<evidence type="ECO:0000256" key="4">
    <source>
        <dbReference type="ARBA" id="ARBA00022598"/>
    </source>
</evidence>
<dbReference type="Gene3D" id="3.40.1190.10">
    <property type="entry name" value="Mur-like, catalytic domain"/>
    <property type="match status" value="1"/>
</dbReference>
<evidence type="ECO:0000256" key="1">
    <source>
        <dbReference type="ARBA" id="ARBA00004496"/>
    </source>
</evidence>
<dbReference type="GO" id="GO:0071555">
    <property type="term" value="P:cell wall organization"/>
    <property type="evidence" value="ECO:0007669"/>
    <property type="project" value="UniProtKB-KW"/>
</dbReference>
<evidence type="ECO:0000256" key="6">
    <source>
        <dbReference type="ARBA" id="ARBA00022840"/>
    </source>
</evidence>
<reference evidence="12 13" key="1">
    <citation type="submission" date="2019-03" db="EMBL/GenBank/DDBJ databases">
        <title>Sequencing the genomes of 1000 actinobacteria strains.</title>
        <authorList>
            <person name="Klenk H.-P."/>
        </authorList>
    </citation>
    <scope>NUCLEOTIDE SEQUENCE [LARGE SCALE GENOMIC DNA]</scope>
    <source>
        <strain evidence="12 13">DSM 18936</strain>
    </source>
</reference>
<feature type="domain" description="Mur ligase central" evidence="11">
    <location>
        <begin position="113"/>
        <end position="244"/>
    </location>
</feature>
<feature type="region of interest" description="Disordered" evidence="9">
    <location>
        <begin position="447"/>
        <end position="471"/>
    </location>
</feature>
<dbReference type="Pfam" id="PF02875">
    <property type="entry name" value="Mur_ligase_C"/>
    <property type="match status" value="1"/>
</dbReference>
<dbReference type="GO" id="GO:0005524">
    <property type="term" value="F:ATP binding"/>
    <property type="evidence" value="ECO:0007669"/>
    <property type="project" value="UniProtKB-UniRule"/>
</dbReference>
<dbReference type="GO" id="GO:0008764">
    <property type="term" value="F:UDP-N-acetylmuramoylalanine-D-glutamate ligase activity"/>
    <property type="evidence" value="ECO:0007669"/>
    <property type="project" value="UniProtKB-UniRule"/>
</dbReference>
<dbReference type="Gene3D" id="3.40.50.720">
    <property type="entry name" value="NAD(P)-binding Rossmann-like Domain"/>
    <property type="match status" value="1"/>
</dbReference>
<dbReference type="PANTHER" id="PTHR43692:SF1">
    <property type="entry name" value="UDP-N-ACETYLMURAMOYLALANINE--D-GLUTAMATE LIGASE"/>
    <property type="match status" value="1"/>
</dbReference>
<dbReference type="SUPFAM" id="SSF53244">
    <property type="entry name" value="MurD-like peptide ligases, peptide-binding domain"/>
    <property type="match status" value="1"/>
</dbReference>
<dbReference type="GO" id="GO:0009252">
    <property type="term" value="P:peptidoglycan biosynthetic process"/>
    <property type="evidence" value="ECO:0007669"/>
    <property type="project" value="UniProtKB-UniRule"/>
</dbReference>
<evidence type="ECO:0000256" key="5">
    <source>
        <dbReference type="ARBA" id="ARBA00022741"/>
    </source>
</evidence>
<proteinExistence type="inferred from homology"/>
<dbReference type="GO" id="GO:0005737">
    <property type="term" value="C:cytoplasm"/>
    <property type="evidence" value="ECO:0007669"/>
    <property type="project" value="UniProtKB-SubCell"/>
</dbReference>
<sequence length="471" mass="49654">MRALVHGLAITGASTVRALQRHGHEVVVTDDSIDDEKRALAAGLGVELSSPPTDGLGEWIAGFDLFSPAPGVPEGHPLVVAALDAGVPVESEIEIAYRWEQQRAAGPRPILAITGTDGKTSTTELTVAILRAAGLHTAALGNTDVPLLDAIDDDAYDAFVVECTSFRLAFTTTFRADAAVWLNLAPDHLNWHASMDTYEAAKAKLFAQQRADDVAIGFVDDPVVMRHLAAAPSKQRTFGTTGADYHVDGDRLVGPAGPIVDASVMKRSLPHDRTNALAASALVLETGLATTDDIATALAGFVTPEHRLEPIVEDDGIAWYNDSKATTPHAAATAIRAFDSLVLIAGGSRKGVSLAPMAAEPQRLRAVVAIGEAAPDVHDAFDTAVDAAVEVVDAASMPEAIATAHHLARPGDAVVLSPGCASFDWYRNYTERGTVFKQLVHDHLAAHAARTTETDRDETDAGADPMTEDLT</sequence>
<dbReference type="RefSeq" id="WP_133868609.1">
    <property type="nucleotide sequence ID" value="NZ_SOAU01000001.1"/>
</dbReference>
<dbReference type="EMBL" id="SOAU01000001">
    <property type="protein sequence ID" value="TDT16214.1"/>
    <property type="molecule type" value="Genomic_DNA"/>
</dbReference>
<comment type="pathway">
    <text evidence="2 7 8">Cell wall biogenesis; peptidoglycan biosynthesis.</text>
</comment>
<dbReference type="InterPro" id="IPR004101">
    <property type="entry name" value="Mur_ligase_C"/>
</dbReference>
<comment type="subcellular location">
    <subcellularLocation>
        <location evidence="1 7 8">Cytoplasm</location>
    </subcellularLocation>
</comment>
<comment type="similarity">
    <text evidence="7">Belongs to the MurCDEF family.</text>
</comment>
<comment type="catalytic activity">
    <reaction evidence="7 8">
        <text>UDP-N-acetyl-alpha-D-muramoyl-L-alanine + D-glutamate + ATP = UDP-N-acetyl-alpha-D-muramoyl-L-alanyl-D-glutamate + ADP + phosphate + H(+)</text>
        <dbReference type="Rhea" id="RHEA:16429"/>
        <dbReference type="ChEBI" id="CHEBI:15378"/>
        <dbReference type="ChEBI" id="CHEBI:29986"/>
        <dbReference type="ChEBI" id="CHEBI:30616"/>
        <dbReference type="ChEBI" id="CHEBI:43474"/>
        <dbReference type="ChEBI" id="CHEBI:83898"/>
        <dbReference type="ChEBI" id="CHEBI:83900"/>
        <dbReference type="ChEBI" id="CHEBI:456216"/>
        <dbReference type="EC" id="6.3.2.9"/>
    </reaction>
</comment>
<dbReference type="InterPro" id="IPR036565">
    <property type="entry name" value="Mur-like_cat_sf"/>
</dbReference>
<keyword evidence="4 7" id="KW-0436">Ligase</keyword>
<evidence type="ECO:0000313" key="12">
    <source>
        <dbReference type="EMBL" id="TDT16214.1"/>
    </source>
</evidence>
<dbReference type="SUPFAM" id="SSF51984">
    <property type="entry name" value="MurCD N-terminal domain"/>
    <property type="match status" value="1"/>
</dbReference>
<protein>
    <recommendedName>
        <fullName evidence="7 8">UDP-N-acetylmuramoylalanine--D-glutamate ligase</fullName>
        <ecNumber evidence="7 8">6.3.2.9</ecNumber>
    </recommendedName>
    <alternativeName>
        <fullName evidence="7">D-glutamic acid-adding enzyme</fullName>
    </alternativeName>
    <alternativeName>
        <fullName evidence="7">UDP-N-acetylmuramoyl-L-alanyl-D-glutamate synthetase</fullName>
    </alternativeName>
</protein>
<evidence type="ECO:0000256" key="2">
    <source>
        <dbReference type="ARBA" id="ARBA00004752"/>
    </source>
</evidence>
<name>A0A4R7HZN5_9ACTN</name>
<dbReference type="GO" id="GO:0051301">
    <property type="term" value="P:cell division"/>
    <property type="evidence" value="ECO:0007669"/>
    <property type="project" value="UniProtKB-KW"/>
</dbReference>